<dbReference type="AlphaFoldDB" id="A0A553UUE9"/>
<evidence type="ECO:0000313" key="1">
    <source>
        <dbReference type="EMBL" id="TSA83832.1"/>
    </source>
</evidence>
<reference evidence="1 2" key="1">
    <citation type="submission" date="2019-07" db="EMBL/GenBank/DDBJ databases">
        <title>Deinococcus detaillus sp. nov., isolated from humus soil in Antarctica.</title>
        <authorList>
            <person name="Zhang K."/>
        </authorList>
    </citation>
    <scope>NUCLEOTIDE SEQUENCE [LARGE SCALE GENOMIC DNA]</scope>
    <source>
        <strain evidence="1 2">H1</strain>
    </source>
</reference>
<dbReference type="OrthoDB" id="282960at2"/>
<dbReference type="Proteomes" id="UP000316092">
    <property type="component" value="Unassembled WGS sequence"/>
</dbReference>
<name>A0A553UUE9_9DEIO</name>
<dbReference type="Pfam" id="PF09998">
    <property type="entry name" value="DUF2239"/>
    <property type="match status" value="1"/>
</dbReference>
<protein>
    <submittedName>
        <fullName evidence="1">DUF2239 family protein</fullName>
    </submittedName>
</protein>
<dbReference type="InterPro" id="IPR018715">
    <property type="entry name" value="DUF2239"/>
</dbReference>
<gene>
    <name evidence="1" type="ORF">FNU79_11405</name>
</gene>
<keyword evidence="2" id="KW-1185">Reference proteome</keyword>
<comment type="caution">
    <text evidence="1">The sequence shown here is derived from an EMBL/GenBank/DDBJ whole genome shotgun (WGS) entry which is preliminary data.</text>
</comment>
<proteinExistence type="predicted"/>
<organism evidence="1 2">
    <name type="scientific">Deinococcus detaillensis</name>
    <dbReference type="NCBI Taxonomy" id="2592048"/>
    <lineage>
        <taxon>Bacteria</taxon>
        <taxon>Thermotogati</taxon>
        <taxon>Deinococcota</taxon>
        <taxon>Deinococci</taxon>
        <taxon>Deinococcales</taxon>
        <taxon>Deinococcaceae</taxon>
        <taxon>Deinococcus</taxon>
    </lineage>
</organism>
<evidence type="ECO:0000313" key="2">
    <source>
        <dbReference type="Proteomes" id="UP000316092"/>
    </source>
</evidence>
<accession>A0A553UUE9</accession>
<dbReference type="RefSeq" id="WP_143720968.1">
    <property type="nucleotide sequence ID" value="NZ_VKDB01000012.1"/>
</dbReference>
<sequence>MNETAVREQTYTAFLGQERLITAPLPEVLEQVKRHLDSSERALPILIFDDQTGAQVDFNFQGSAAQILAGAAPPAPDPQAAVQEVNLLPRHWEWLQAQPSGKSATLRRLVDAARKTEAGAARARASRDAASHFLTVMAGDQAGLEDVQRALYAADRERFETLIFAADWPEGVSAHALYLAGAAFGEETP</sequence>
<dbReference type="EMBL" id="VKDB01000012">
    <property type="protein sequence ID" value="TSA83832.1"/>
    <property type="molecule type" value="Genomic_DNA"/>
</dbReference>